<dbReference type="PANTHER" id="PTHR31118:SF12">
    <property type="entry name" value="CYCLASE-LIKE PROTEIN 2"/>
    <property type="match status" value="1"/>
</dbReference>
<evidence type="ECO:0000313" key="2">
    <source>
        <dbReference type="Proteomes" id="UP000194873"/>
    </source>
</evidence>
<dbReference type="Proteomes" id="UP000194873">
    <property type="component" value="Unassembled WGS sequence"/>
</dbReference>
<dbReference type="PANTHER" id="PTHR31118">
    <property type="entry name" value="CYCLASE-LIKE PROTEIN 2"/>
    <property type="match status" value="1"/>
</dbReference>
<reference evidence="1 2" key="1">
    <citation type="submission" date="2017-01" db="EMBL/GenBank/DDBJ databases">
        <title>A new Hymenobacter.</title>
        <authorList>
            <person name="Liang Y."/>
            <person name="Feng F."/>
        </authorList>
    </citation>
    <scope>NUCLEOTIDE SEQUENCE [LARGE SCALE GENOMIC DNA]</scope>
    <source>
        <strain evidence="1">MIMBbqt21</strain>
    </source>
</reference>
<evidence type="ECO:0000313" key="1">
    <source>
        <dbReference type="EMBL" id="OUJ67683.1"/>
    </source>
</evidence>
<protein>
    <submittedName>
        <fullName evidence="1">Cyclase</fullName>
    </submittedName>
</protein>
<dbReference type="AlphaFoldDB" id="A0A243W5B1"/>
<keyword evidence="2" id="KW-1185">Reference proteome</keyword>
<name>A0A243W5B1_9BACT</name>
<dbReference type="GO" id="GO:0019441">
    <property type="term" value="P:L-tryptophan catabolic process to kynurenine"/>
    <property type="evidence" value="ECO:0007669"/>
    <property type="project" value="InterPro"/>
</dbReference>
<dbReference type="OrthoDB" id="9796085at2"/>
<dbReference type="GO" id="GO:0004061">
    <property type="term" value="F:arylformamidase activity"/>
    <property type="evidence" value="ECO:0007669"/>
    <property type="project" value="InterPro"/>
</dbReference>
<dbReference type="Gene3D" id="3.50.30.50">
    <property type="entry name" value="Putative cyclase"/>
    <property type="match status" value="1"/>
</dbReference>
<dbReference type="Pfam" id="PF04199">
    <property type="entry name" value="Cyclase"/>
    <property type="match status" value="1"/>
</dbReference>
<accession>A0A243W5B1</accession>
<dbReference type="SUPFAM" id="SSF102198">
    <property type="entry name" value="Putative cyclase"/>
    <property type="match status" value="1"/>
</dbReference>
<sequence length="254" mass="28536">MARLIDLSKPIRCNANDPWYMRVRIKHKTHSQARWLIRFLGLPFRLFPKYFTGWADDTIRSMGVHATTHLDAPWHYGPTVAGQPAKTIDQIPLDWCYGPGAVIDMSHKADFDPITVSDLQAALRQTGVVLQPNMIVLIRTGRDKLNGTKKFAEVGTGMTAESTRWLIAQGIKVMGIDQWGWDLPLPYMAQQAKLHNDPNLFWQAHLVGRELEYCHIEQLVNLESLPSSGFQVCVFPLKIVGASAAPARVVAILD</sequence>
<dbReference type="InterPro" id="IPR007325">
    <property type="entry name" value="KFase/CYL"/>
</dbReference>
<organism evidence="1 2">
    <name type="scientific">Hymenobacter crusticola</name>
    <dbReference type="NCBI Taxonomy" id="1770526"/>
    <lineage>
        <taxon>Bacteria</taxon>
        <taxon>Pseudomonadati</taxon>
        <taxon>Bacteroidota</taxon>
        <taxon>Cytophagia</taxon>
        <taxon>Cytophagales</taxon>
        <taxon>Hymenobacteraceae</taxon>
        <taxon>Hymenobacter</taxon>
    </lineage>
</organism>
<dbReference type="InterPro" id="IPR037175">
    <property type="entry name" value="KFase_sf"/>
</dbReference>
<dbReference type="RefSeq" id="WP_086597552.1">
    <property type="nucleotide sequence ID" value="NZ_MTSE01000070.1"/>
</dbReference>
<proteinExistence type="predicted"/>
<dbReference type="EMBL" id="MTSE01000070">
    <property type="protein sequence ID" value="OUJ67683.1"/>
    <property type="molecule type" value="Genomic_DNA"/>
</dbReference>
<gene>
    <name evidence="1" type="ORF">BXP70_28720</name>
</gene>
<comment type="caution">
    <text evidence="1">The sequence shown here is derived from an EMBL/GenBank/DDBJ whole genome shotgun (WGS) entry which is preliminary data.</text>
</comment>